<dbReference type="InterPro" id="IPR039357">
    <property type="entry name" value="SRD5A/TECR"/>
</dbReference>
<evidence type="ECO:0000256" key="2">
    <source>
        <dbReference type="ARBA" id="ARBA00004524"/>
    </source>
</evidence>
<evidence type="ECO:0000256" key="7">
    <source>
        <dbReference type="ARBA" id="ARBA00022848"/>
    </source>
</evidence>
<feature type="transmembrane region" description="Helical" evidence="13">
    <location>
        <begin position="108"/>
        <end position="126"/>
    </location>
</feature>
<feature type="transmembrane region" description="Helical" evidence="13">
    <location>
        <begin position="81"/>
        <end position="102"/>
    </location>
</feature>
<comment type="caution">
    <text evidence="15">The sequence shown here is derived from an EMBL/GenBank/DDBJ whole genome shotgun (WGS) entry which is preliminary data.</text>
</comment>
<dbReference type="PANTHER" id="PTHR10556">
    <property type="entry name" value="3-OXO-5-ALPHA-STEROID 4-DEHYDROGENASE"/>
    <property type="match status" value="1"/>
</dbReference>
<organism evidence="15 16">
    <name type="scientific">Rousettus aegyptiacus</name>
    <name type="common">Egyptian fruit bat</name>
    <name type="synonym">Pteropus aegyptiacus</name>
    <dbReference type="NCBI Taxonomy" id="9407"/>
    <lineage>
        <taxon>Eukaryota</taxon>
        <taxon>Metazoa</taxon>
        <taxon>Chordata</taxon>
        <taxon>Craniata</taxon>
        <taxon>Vertebrata</taxon>
        <taxon>Euteleostomi</taxon>
        <taxon>Mammalia</taxon>
        <taxon>Eutheria</taxon>
        <taxon>Laurasiatheria</taxon>
        <taxon>Chiroptera</taxon>
        <taxon>Yinpterochiroptera</taxon>
        <taxon>Pteropodoidea</taxon>
        <taxon>Pteropodidae</taxon>
        <taxon>Rousettinae</taxon>
        <taxon>Rousettus</taxon>
    </lineage>
</organism>
<keyword evidence="10" id="KW-0560">Oxidoreductase</keyword>
<proteinExistence type="inferred from homology"/>
<feature type="transmembrane region" description="Helical" evidence="13">
    <location>
        <begin position="7"/>
        <end position="29"/>
    </location>
</feature>
<evidence type="ECO:0000313" key="15">
    <source>
        <dbReference type="EMBL" id="KAF6442410.1"/>
    </source>
</evidence>
<evidence type="ECO:0000256" key="9">
    <source>
        <dbReference type="ARBA" id="ARBA00022989"/>
    </source>
</evidence>
<evidence type="ECO:0000256" key="11">
    <source>
        <dbReference type="ARBA" id="ARBA00023098"/>
    </source>
</evidence>
<dbReference type="GO" id="GO:0006694">
    <property type="term" value="P:steroid biosynthetic process"/>
    <property type="evidence" value="ECO:0007669"/>
    <property type="project" value="TreeGrafter"/>
</dbReference>
<dbReference type="AlphaFoldDB" id="A0A7J8F487"/>
<keyword evidence="16" id="KW-1185">Reference proteome</keyword>
<keyword evidence="11" id="KW-0443">Lipid metabolism</keyword>
<dbReference type="InterPro" id="IPR001104">
    <property type="entry name" value="3-oxo-5_a-steroid_4-DH_C"/>
</dbReference>
<evidence type="ECO:0000256" key="8">
    <source>
        <dbReference type="ARBA" id="ARBA00022857"/>
    </source>
</evidence>
<evidence type="ECO:0000256" key="1">
    <source>
        <dbReference type="ARBA" id="ARBA00004477"/>
    </source>
</evidence>
<dbReference type="Pfam" id="PF02544">
    <property type="entry name" value="Steroid_dh"/>
    <property type="match status" value="1"/>
</dbReference>
<evidence type="ECO:0000313" key="16">
    <source>
        <dbReference type="Proteomes" id="UP000593571"/>
    </source>
</evidence>
<sequence length="165" mass="18801">MELAERFLLDALAYLECALGVLLSVRFNTVGFPYGRYTLPGSAWQLKATTAWVVQELPSLVVPLFVCVATAAERLRRWPNCVLLAMFVVHYIHRSLIFPFLIQGGKPTAWHLCAMAFMFCTYNGYLQSRYLSHYAVYADDWVTDPRFLAGGTLRNLKIIRSSEKL</sequence>
<dbReference type="Proteomes" id="UP000593571">
    <property type="component" value="Unassembled WGS sequence"/>
</dbReference>
<dbReference type="PANTHER" id="PTHR10556:SF57">
    <property type="entry name" value="3-OXO-5-ALPHA-STEROID 4-DEHYDROGENASE 1"/>
    <property type="match status" value="1"/>
</dbReference>
<name>A0A7J8F487_ROUAE</name>
<keyword evidence="12 13" id="KW-0472">Membrane</keyword>
<dbReference type="GO" id="GO:0003865">
    <property type="term" value="F:3-oxo-5-alpha-steroid 4-dehydrogenase activity"/>
    <property type="evidence" value="ECO:0007669"/>
    <property type="project" value="TreeGrafter"/>
</dbReference>
<protein>
    <submittedName>
        <fullName evidence="15">Steroid 5 alpha-reductase 1</fullName>
    </submittedName>
</protein>
<gene>
    <name evidence="15" type="ORF">HJG63_018454</name>
</gene>
<dbReference type="GO" id="GO:0005789">
    <property type="term" value="C:endoplasmic reticulum membrane"/>
    <property type="evidence" value="ECO:0007669"/>
    <property type="project" value="UniProtKB-SubCell"/>
</dbReference>
<keyword evidence="8" id="KW-0521">NADP</keyword>
<keyword evidence="7" id="KW-0492">Microsome</keyword>
<comment type="similarity">
    <text evidence="3">Belongs to the steroid 5-alpha reductase family.</text>
</comment>
<keyword evidence="5" id="KW-0221">Differentiation</keyword>
<keyword evidence="4 13" id="KW-0812">Transmembrane</keyword>
<evidence type="ECO:0000256" key="12">
    <source>
        <dbReference type="ARBA" id="ARBA00023136"/>
    </source>
</evidence>
<keyword evidence="9 13" id="KW-1133">Transmembrane helix</keyword>
<evidence type="ECO:0000256" key="4">
    <source>
        <dbReference type="ARBA" id="ARBA00022692"/>
    </source>
</evidence>
<feature type="domain" description="3-oxo-5-alpha-steroid 4-dehydrogenase C-terminal" evidence="14">
    <location>
        <begin position="111"/>
        <end position="151"/>
    </location>
</feature>
<keyword evidence="6" id="KW-0256">Endoplasmic reticulum</keyword>
<accession>A0A7J8F487</accession>
<evidence type="ECO:0000256" key="13">
    <source>
        <dbReference type="SAM" id="Phobius"/>
    </source>
</evidence>
<evidence type="ECO:0000256" key="10">
    <source>
        <dbReference type="ARBA" id="ARBA00023002"/>
    </source>
</evidence>
<comment type="subcellular location">
    <subcellularLocation>
        <location evidence="1">Endoplasmic reticulum membrane</location>
        <topology evidence="1">Multi-pass membrane protein</topology>
    </subcellularLocation>
    <subcellularLocation>
        <location evidence="2">Microsome membrane</location>
    </subcellularLocation>
</comment>
<evidence type="ECO:0000256" key="3">
    <source>
        <dbReference type="ARBA" id="ARBA00007742"/>
    </source>
</evidence>
<dbReference type="EMBL" id="JACASE010000008">
    <property type="protein sequence ID" value="KAF6442410.1"/>
    <property type="molecule type" value="Genomic_DNA"/>
</dbReference>
<evidence type="ECO:0000256" key="5">
    <source>
        <dbReference type="ARBA" id="ARBA00022782"/>
    </source>
</evidence>
<reference evidence="15 16" key="1">
    <citation type="journal article" date="2020" name="Nature">
        <title>Six reference-quality genomes reveal evolution of bat adaptations.</title>
        <authorList>
            <person name="Jebb D."/>
            <person name="Huang Z."/>
            <person name="Pippel M."/>
            <person name="Hughes G.M."/>
            <person name="Lavrichenko K."/>
            <person name="Devanna P."/>
            <person name="Winkler S."/>
            <person name="Jermiin L.S."/>
            <person name="Skirmuntt E.C."/>
            <person name="Katzourakis A."/>
            <person name="Burkitt-Gray L."/>
            <person name="Ray D.A."/>
            <person name="Sullivan K.A.M."/>
            <person name="Roscito J.G."/>
            <person name="Kirilenko B.M."/>
            <person name="Davalos L.M."/>
            <person name="Corthals A.P."/>
            <person name="Power M.L."/>
            <person name="Jones G."/>
            <person name="Ransome R.D."/>
            <person name="Dechmann D.K.N."/>
            <person name="Locatelli A.G."/>
            <person name="Puechmaille S.J."/>
            <person name="Fedrigo O."/>
            <person name="Jarvis E.D."/>
            <person name="Hiller M."/>
            <person name="Vernes S.C."/>
            <person name="Myers E.W."/>
            <person name="Teeling E.C."/>
        </authorList>
    </citation>
    <scope>NUCLEOTIDE SEQUENCE [LARGE SCALE GENOMIC DNA]</scope>
    <source>
        <strain evidence="15">MRouAeg1</strain>
        <tissue evidence="15">Muscle</tissue>
    </source>
</reference>
<feature type="transmembrane region" description="Helical" evidence="13">
    <location>
        <begin position="49"/>
        <end position="69"/>
    </location>
</feature>
<evidence type="ECO:0000259" key="14">
    <source>
        <dbReference type="Pfam" id="PF02544"/>
    </source>
</evidence>
<evidence type="ECO:0000256" key="6">
    <source>
        <dbReference type="ARBA" id="ARBA00022824"/>
    </source>
</evidence>
<dbReference type="GO" id="GO:0030154">
    <property type="term" value="P:cell differentiation"/>
    <property type="evidence" value="ECO:0007669"/>
    <property type="project" value="UniProtKB-KW"/>
</dbReference>